<organism evidence="1 2">
    <name type="scientific">Nesidiocoris tenuis</name>
    <dbReference type="NCBI Taxonomy" id="355587"/>
    <lineage>
        <taxon>Eukaryota</taxon>
        <taxon>Metazoa</taxon>
        <taxon>Ecdysozoa</taxon>
        <taxon>Arthropoda</taxon>
        <taxon>Hexapoda</taxon>
        <taxon>Insecta</taxon>
        <taxon>Pterygota</taxon>
        <taxon>Neoptera</taxon>
        <taxon>Paraneoptera</taxon>
        <taxon>Hemiptera</taxon>
        <taxon>Heteroptera</taxon>
        <taxon>Panheteroptera</taxon>
        <taxon>Cimicomorpha</taxon>
        <taxon>Miridae</taxon>
        <taxon>Dicyphina</taxon>
        <taxon>Nesidiocoris</taxon>
    </lineage>
</organism>
<dbReference type="OrthoDB" id="6625751at2759"/>
<sequence>MDKLRFDFEIKAAADGKTNVLSVTSIATPAGQVFALPLESQPANLHPELAKTPNYAK</sequence>
<dbReference type="AlphaFoldDB" id="A0A6H5GMM0"/>
<keyword evidence="2" id="KW-1185">Reference proteome</keyword>
<reference evidence="1 2" key="1">
    <citation type="submission" date="2020-02" db="EMBL/GenBank/DDBJ databases">
        <authorList>
            <person name="Ferguson B K."/>
        </authorList>
    </citation>
    <scope>NUCLEOTIDE SEQUENCE [LARGE SCALE GENOMIC DNA]</scope>
</reference>
<proteinExistence type="predicted"/>
<gene>
    <name evidence="1" type="ORF">NTEN_LOCUS10523</name>
</gene>
<evidence type="ECO:0000313" key="1">
    <source>
        <dbReference type="EMBL" id="CAB0005046.1"/>
    </source>
</evidence>
<dbReference type="Proteomes" id="UP000479000">
    <property type="component" value="Unassembled WGS sequence"/>
</dbReference>
<evidence type="ECO:0000313" key="2">
    <source>
        <dbReference type="Proteomes" id="UP000479000"/>
    </source>
</evidence>
<accession>A0A6H5GMM0</accession>
<feature type="non-terminal residue" evidence="1">
    <location>
        <position position="57"/>
    </location>
</feature>
<protein>
    <submittedName>
        <fullName evidence="1">Uncharacterized protein</fullName>
    </submittedName>
</protein>
<name>A0A6H5GMM0_9HEMI</name>
<dbReference type="EMBL" id="CADCXU010015832">
    <property type="protein sequence ID" value="CAB0005046.1"/>
    <property type="molecule type" value="Genomic_DNA"/>
</dbReference>